<dbReference type="PROSITE" id="PS00018">
    <property type="entry name" value="EF_HAND_1"/>
    <property type="match status" value="1"/>
</dbReference>
<dbReference type="Gene3D" id="1.10.238.10">
    <property type="entry name" value="EF-hand"/>
    <property type="match status" value="1"/>
</dbReference>
<evidence type="ECO:0000259" key="1">
    <source>
        <dbReference type="PROSITE" id="PS50222"/>
    </source>
</evidence>
<dbReference type="InterPro" id="IPR002048">
    <property type="entry name" value="EF_hand_dom"/>
</dbReference>
<name>A0A5M3VX38_9ACTN</name>
<feature type="domain" description="EF-hand" evidence="1">
    <location>
        <begin position="8"/>
        <end position="43"/>
    </location>
</feature>
<dbReference type="GO" id="GO:0005509">
    <property type="term" value="F:calcium ion binding"/>
    <property type="evidence" value="ECO:0007669"/>
    <property type="project" value="InterPro"/>
</dbReference>
<accession>A0A5M3VX38</accession>
<reference evidence="2 3" key="1">
    <citation type="submission" date="2019-10" db="EMBL/GenBank/DDBJ databases">
        <title>Whole genome shotgun sequence of Acrocarpospora corrugata NBRC 13972.</title>
        <authorList>
            <person name="Ichikawa N."/>
            <person name="Kimura A."/>
            <person name="Kitahashi Y."/>
            <person name="Komaki H."/>
            <person name="Oguchi A."/>
        </authorList>
    </citation>
    <scope>NUCLEOTIDE SEQUENCE [LARGE SCALE GENOMIC DNA]</scope>
    <source>
        <strain evidence="2 3">NBRC 13972</strain>
    </source>
</reference>
<dbReference type="PROSITE" id="PS50222">
    <property type="entry name" value="EF_HAND_2"/>
    <property type="match status" value="1"/>
</dbReference>
<dbReference type="SUPFAM" id="SSF47473">
    <property type="entry name" value="EF-hand"/>
    <property type="match status" value="1"/>
</dbReference>
<dbReference type="InterPro" id="IPR018247">
    <property type="entry name" value="EF_Hand_1_Ca_BS"/>
</dbReference>
<sequence>MADELDQEQLSALRRGFDSIDSDGDGYVTETELLDHFPNLPPEAIGALSRADVDSDGRFSFEEYVRLAGPN</sequence>
<dbReference type="OrthoDB" id="4563420at2"/>
<evidence type="ECO:0000313" key="3">
    <source>
        <dbReference type="Proteomes" id="UP000334990"/>
    </source>
</evidence>
<dbReference type="InterPro" id="IPR011992">
    <property type="entry name" value="EF-hand-dom_pair"/>
</dbReference>
<organism evidence="2 3">
    <name type="scientific">Acrocarpospora corrugata</name>
    <dbReference type="NCBI Taxonomy" id="35763"/>
    <lineage>
        <taxon>Bacteria</taxon>
        <taxon>Bacillati</taxon>
        <taxon>Actinomycetota</taxon>
        <taxon>Actinomycetes</taxon>
        <taxon>Streptosporangiales</taxon>
        <taxon>Streptosporangiaceae</taxon>
        <taxon>Acrocarpospora</taxon>
    </lineage>
</organism>
<gene>
    <name evidence="2" type="ORF">Acor_14040</name>
</gene>
<dbReference type="EMBL" id="BLAD01000039">
    <property type="protein sequence ID" value="GER99340.1"/>
    <property type="molecule type" value="Genomic_DNA"/>
</dbReference>
<dbReference type="RefSeq" id="WP_155335734.1">
    <property type="nucleotide sequence ID" value="NZ_BAAABN010000093.1"/>
</dbReference>
<dbReference type="Pfam" id="PF13499">
    <property type="entry name" value="EF-hand_7"/>
    <property type="match status" value="1"/>
</dbReference>
<proteinExistence type="predicted"/>
<protein>
    <recommendedName>
        <fullName evidence="1">EF-hand domain-containing protein</fullName>
    </recommendedName>
</protein>
<evidence type="ECO:0000313" key="2">
    <source>
        <dbReference type="EMBL" id="GER99340.1"/>
    </source>
</evidence>
<comment type="caution">
    <text evidence="2">The sequence shown here is derived from an EMBL/GenBank/DDBJ whole genome shotgun (WGS) entry which is preliminary data.</text>
</comment>
<dbReference type="Proteomes" id="UP000334990">
    <property type="component" value="Unassembled WGS sequence"/>
</dbReference>
<keyword evidence="3" id="KW-1185">Reference proteome</keyword>
<dbReference type="AlphaFoldDB" id="A0A5M3VX38"/>